<proteinExistence type="predicted"/>
<sequence length="98" mass="11734">MIDEKLLYDMNNIFKSHKEIEKIILFGSRAENREKYNSDIDLSVIGDFDFLFCERLKEELSELETLLKFDVISHNDINNEELKNNIEKYGKIIYNRLN</sequence>
<evidence type="ECO:0000259" key="1">
    <source>
        <dbReference type="Pfam" id="PF18765"/>
    </source>
</evidence>
<dbReference type="KEGG" id="bhp:BHAMNSH16_00735"/>
<dbReference type="InterPro" id="IPR043519">
    <property type="entry name" value="NT_sf"/>
</dbReference>
<organism evidence="2 3">
    <name type="scientific">Brachyspira hampsonii</name>
    <dbReference type="NCBI Taxonomy" id="1287055"/>
    <lineage>
        <taxon>Bacteria</taxon>
        <taxon>Pseudomonadati</taxon>
        <taxon>Spirochaetota</taxon>
        <taxon>Spirochaetia</taxon>
        <taxon>Brachyspirales</taxon>
        <taxon>Brachyspiraceae</taxon>
        <taxon>Brachyspira</taxon>
    </lineage>
</organism>
<keyword evidence="3" id="KW-1185">Reference proteome</keyword>
<feature type="domain" description="Polymerase beta nucleotidyltransferase" evidence="1">
    <location>
        <begin position="11"/>
        <end position="96"/>
    </location>
</feature>
<evidence type="ECO:0000313" key="3">
    <source>
        <dbReference type="Proteomes" id="UP000264880"/>
    </source>
</evidence>
<dbReference type="Pfam" id="PF18765">
    <property type="entry name" value="Polbeta"/>
    <property type="match status" value="1"/>
</dbReference>
<reference evidence="2 3" key="1">
    <citation type="submission" date="2017-02" db="EMBL/GenBank/DDBJ databases">
        <title>Complete genome sequence of Brachyspira hampsonii genomovar I strain NSH-16 (ATCC BAA-2463).</title>
        <authorList>
            <person name="Mirajkar N.S."/>
            <person name="Gebhart C.J."/>
        </authorList>
    </citation>
    <scope>NUCLEOTIDE SEQUENCE [LARGE SCALE GENOMIC DNA]</scope>
    <source>
        <strain evidence="2 3">NSH-16</strain>
    </source>
</reference>
<dbReference type="Gene3D" id="3.30.460.10">
    <property type="entry name" value="Beta Polymerase, domain 2"/>
    <property type="match status" value="1"/>
</dbReference>
<dbReference type="CDD" id="cd05403">
    <property type="entry name" value="NT_KNTase_like"/>
    <property type="match status" value="1"/>
</dbReference>
<dbReference type="RefSeq" id="WP_008726761.1">
    <property type="nucleotide sequence ID" value="NZ_CP019914.1"/>
</dbReference>
<accession>A0AAC9TR26</accession>
<name>A0AAC9TR26_9SPIR</name>
<evidence type="ECO:0000313" key="2">
    <source>
        <dbReference type="EMBL" id="ASJ20260.1"/>
    </source>
</evidence>
<dbReference type="SUPFAM" id="SSF81301">
    <property type="entry name" value="Nucleotidyltransferase"/>
    <property type="match status" value="1"/>
</dbReference>
<dbReference type="AlphaFoldDB" id="A0AAC9TR26"/>
<dbReference type="Proteomes" id="UP000264880">
    <property type="component" value="Chromosome"/>
</dbReference>
<dbReference type="InterPro" id="IPR041633">
    <property type="entry name" value="Polbeta"/>
</dbReference>
<gene>
    <name evidence="2" type="ORF">BHAMNSH16_00735</name>
</gene>
<dbReference type="EMBL" id="CP019914">
    <property type="protein sequence ID" value="ASJ20260.1"/>
    <property type="molecule type" value="Genomic_DNA"/>
</dbReference>
<protein>
    <recommendedName>
        <fullName evidence="1">Polymerase beta nucleotidyltransferase domain-containing protein</fullName>
    </recommendedName>
</protein>